<gene>
    <name evidence="2" type="ORF">L0C25_19600</name>
</gene>
<sequence length="434" mass="44910">MRATSKVVATLAATALTVGGLAAATTSATGATSPSDRASAKRFNFISSAYGTRVYNKNGDLVDSGRTAWSLIACTSKTGKTDRDHLAKVELPGGQLSIGPVTTKARSVETKNGAKSVSTTKVGAIVLKASGIGSLKIEGLTGTSESSYANGKYAQKGSVDLLGIKAVLAGIEVPLPFNPDDINPGQEFLIPGLAKLRFLDNNGRVGSNVASNNSVALEIKVLTGGPLKGQTVRVGYARTKLEGIPKHGRVGGYGEAAHSELLDGVVSTGRVGYQKLSCTGTNGKWERNSVAGLKVPGAPVRIGAASGQARGTLGKSPVAHTRARIADVKLTNNLKIGAIESYAKVTKKNGKYKKTSGVSVLRVRAGGENVTKQINKAIKNQKSITIPGIAKITPNVVKKKKRSISVTGLKITLLDVAKPLSSAIYLANSEAKAK</sequence>
<evidence type="ECO:0000313" key="2">
    <source>
        <dbReference type="EMBL" id="UYM04718.1"/>
    </source>
</evidence>
<keyword evidence="1" id="KW-0732">Signal</keyword>
<dbReference type="NCBIfam" id="NF040603">
    <property type="entry name" value="choice_anch_P"/>
    <property type="match status" value="2"/>
</dbReference>
<protein>
    <submittedName>
        <fullName evidence="2">Uncharacterized protein</fullName>
    </submittedName>
</protein>
<evidence type="ECO:0000313" key="3">
    <source>
        <dbReference type="Proteomes" id="UP001164390"/>
    </source>
</evidence>
<organism evidence="2 3">
    <name type="scientific">Solicola gregarius</name>
    <dbReference type="NCBI Taxonomy" id="2908642"/>
    <lineage>
        <taxon>Bacteria</taxon>
        <taxon>Bacillati</taxon>
        <taxon>Actinomycetota</taxon>
        <taxon>Actinomycetes</taxon>
        <taxon>Propionibacteriales</taxon>
        <taxon>Nocardioidaceae</taxon>
        <taxon>Solicola</taxon>
    </lineage>
</organism>
<feature type="signal peptide" evidence="1">
    <location>
        <begin position="1"/>
        <end position="23"/>
    </location>
</feature>
<dbReference type="KEGG" id="sgrg:L0C25_19600"/>
<keyword evidence="3" id="KW-1185">Reference proteome</keyword>
<dbReference type="AlphaFoldDB" id="A0AA46THP8"/>
<reference evidence="2" key="1">
    <citation type="submission" date="2022-01" db="EMBL/GenBank/DDBJ databases">
        <title>Nocardioidaceae gen. sp. A5X3R13.</title>
        <authorList>
            <person name="Lopez Marin M.A."/>
            <person name="Uhlik O."/>
        </authorList>
    </citation>
    <scope>NUCLEOTIDE SEQUENCE</scope>
    <source>
        <strain evidence="2">A5X3R13</strain>
    </source>
</reference>
<dbReference type="RefSeq" id="WP_271633476.1">
    <property type="nucleotide sequence ID" value="NZ_CP094970.1"/>
</dbReference>
<dbReference type="Proteomes" id="UP001164390">
    <property type="component" value="Chromosome"/>
</dbReference>
<dbReference type="EMBL" id="CP094970">
    <property type="protein sequence ID" value="UYM04718.1"/>
    <property type="molecule type" value="Genomic_DNA"/>
</dbReference>
<accession>A0AA46THP8</accession>
<evidence type="ECO:0000256" key="1">
    <source>
        <dbReference type="SAM" id="SignalP"/>
    </source>
</evidence>
<feature type="chain" id="PRO_5041266544" evidence="1">
    <location>
        <begin position="24"/>
        <end position="434"/>
    </location>
</feature>
<name>A0AA46THP8_9ACTN</name>
<proteinExistence type="predicted"/>